<protein>
    <submittedName>
        <fullName evidence="3">Phosphatase PAP2 family protein</fullName>
    </submittedName>
</protein>
<dbReference type="InterPro" id="IPR036938">
    <property type="entry name" value="PAP2/HPO_sf"/>
</dbReference>
<proteinExistence type="predicted"/>
<dbReference type="CDD" id="cd03392">
    <property type="entry name" value="PAP2_like_2"/>
    <property type="match status" value="1"/>
</dbReference>
<keyword evidence="1" id="KW-0472">Membrane</keyword>
<evidence type="ECO:0000313" key="4">
    <source>
        <dbReference type="Proteomes" id="UP000609531"/>
    </source>
</evidence>
<dbReference type="PANTHER" id="PTHR14969:SF13">
    <property type="entry name" value="AT30094P"/>
    <property type="match status" value="1"/>
</dbReference>
<organism evidence="3 4">
    <name type="scientific">Acuticoccus mangrovi</name>
    <dbReference type="NCBI Taxonomy" id="2796142"/>
    <lineage>
        <taxon>Bacteria</taxon>
        <taxon>Pseudomonadati</taxon>
        <taxon>Pseudomonadota</taxon>
        <taxon>Alphaproteobacteria</taxon>
        <taxon>Hyphomicrobiales</taxon>
        <taxon>Amorphaceae</taxon>
        <taxon>Acuticoccus</taxon>
    </lineage>
</organism>
<keyword evidence="1" id="KW-1133">Transmembrane helix</keyword>
<keyword evidence="4" id="KW-1185">Reference proteome</keyword>
<reference evidence="3" key="1">
    <citation type="submission" date="2020-12" db="EMBL/GenBank/DDBJ databases">
        <title>Bacterial taxonomy.</title>
        <authorList>
            <person name="Pan X."/>
        </authorList>
    </citation>
    <scope>NUCLEOTIDE SEQUENCE</scope>
    <source>
        <strain evidence="3">B2012</strain>
    </source>
</reference>
<dbReference type="Gene3D" id="1.20.144.10">
    <property type="entry name" value="Phosphatidic acid phosphatase type 2/haloperoxidase"/>
    <property type="match status" value="2"/>
</dbReference>
<dbReference type="SUPFAM" id="SSF48317">
    <property type="entry name" value="Acid phosphatase/Vanadium-dependent haloperoxidase"/>
    <property type="match status" value="1"/>
</dbReference>
<feature type="transmembrane region" description="Helical" evidence="1">
    <location>
        <begin position="20"/>
        <end position="38"/>
    </location>
</feature>
<evidence type="ECO:0000259" key="2">
    <source>
        <dbReference type="SMART" id="SM00014"/>
    </source>
</evidence>
<feature type="transmembrane region" description="Helical" evidence="1">
    <location>
        <begin position="206"/>
        <end position="227"/>
    </location>
</feature>
<dbReference type="InterPro" id="IPR000326">
    <property type="entry name" value="PAP2/HPO"/>
</dbReference>
<evidence type="ECO:0000313" key="3">
    <source>
        <dbReference type="EMBL" id="MBJ3774839.1"/>
    </source>
</evidence>
<dbReference type="PANTHER" id="PTHR14969">
    <property type="entry name" value="SPHINGOSINE-1-PHOSPHATE PHOSPHOHYDROLASE"/>
    <property type="match status" value="1"/>
</dbReference>
<feature type="transmembrane region" description="Helical" evidence="1">
    <location>
        <begin position="79"/>
        <end position="101"/>
    </location>
</feature>
<gene>
    <name evidence="3" type="ORF">JCR33_04025</name>
</gene>
<accession>A0A934MJS4</accession>
<dbReference type="AlphaFoldDB" id="A0A934MJS4"/>
<comment type="caution">
    <text evidence="3">The sequence shown here is derived from an EMBL/GenBank/DDBJ whole genome shotgun (WGS) entry which is preliminary data.</text>
</comment>
<dbReference type="Proteomes" id="UP000609531">
    <property type="component" value="Unassembled WGS sequence"/>
</dbReference>
<sequence length="241" mass="26060">MVHYGRWALGTLQRFTEFRALLIVLAVTGCGWLFIAIAEEVLEGDTHQLDSALLLGLRAPGDIGDPIGPPWVEELARDFTALGGFGILASITLAVCGFLYLQRQVRTMSFLAIAVLGGTVVTTLAKLAFDRPRPELVSHEVAVSSASFPSGHSMLAATTYLTLAVIVAHAQQRRRMKIYIVALAILVTFAVGASRVYLGVHWPTDVLAGWAGGAAWALSCWLVARWLEQRGAIEHQPVEGE</sequence>
<dbReference type="Pfam" id="PF01569">
    <property type="entry name" value="PAP2"/>
    <property type="match status" value="1"/>
</dbReference>
<dbReference type="PROSITE" id="PS51257">
    <property type="entry name" value="PROKAR_LIPOPROTEIN"/>
    <property type="match status" value="1"/>
</dbReference>
<feature type="domain" description="Phosphatidic acid phosphatase type 2/haloperoxidase" evidence="2">
    <location>
        <begin position="107"/>
        <end position="221"/>
    </location>
</feature>
<feature type="transmembrane region" description="Helical" evidence="1">
    <location>
        <begin position="180"/>
        <end position="200"/>
    </location>
</feature>
<feature type="transmembrane region" description="Helical" evidence="1">
    <location>
        <begin position="108"/>
        <end position="129"/>
    </location>
</feature>
<feature type="transmembrane region" description="Helical" evidence="1">
    <location>
        <begin position="149"/>
        <end position="168"/>
    </location>
</feature>
<name>A0A934MJS4_9HYPH</name>
<keyword evidence="1" id="KW-0812">Transmembrane</keyword>
<evidence type="ECO:0000256" key="1">
    <source>
        <dbReference type="SAM" id="Phobius"/>
    </source>
</evidence>
<dbReference type="SMART" id="SM00014">
    <property type="entry name" value="acidPPc"/>
    <property type="match status" value="1"/>
</dbReference>
<dbReference type="EMBL" id="JAEKJA010000002">
    <property type="protein sequence ID" value="MBJ3774839.1"/>
    <property type="molecule type" value="Genomic_DNA"/>
</dbReference>